<name>A0A2M6YDS2_9BACT</name>
<sequence>INSVPIGSVSGNYFKNNGGASSGYYWFKYDATQFHLDLHITSLMNLGNRKVILFVDGADVYFEGDIKVDEGQGFFLVISNKNIYIDSKVTGLQAVFLADQGFYTGTGDKQLHVKGSVAAWGQVHLQRDLGAAKNADTPAEVFEYDPSLYLLYPSKLSVYKMRWKEVAP</sequence>
<organism evidence="1 2">
    <name type="scientific">Candidatus Woesebacteria bacterium CG07_land_8_20_14_0_80_44_9</name>
    <dbReference type="NCBI Taxonomy" id="1975058"/>
    <lineage>
        <taxon>Bacteria</taxon>
        <taxon>Candidatus Woeseibacteriota</taxon>
    </lineage>
</organism>
<reference evidence="2" key="1">
    <citation type="submission" date="2017-09" db="EMBL/GenBank/DDBJ databases">
        <title>Depth-based differentiation of microbial function through sediment-hosted aquifers and enrichment of novel symbionts in the deep terrestrial subsurface.</title>
        <authorList>
            <person name="Probst A.J."/>
            <person name="Ladd B."/>
            <person name="Jarett J.K."/>
            <person name="Geller-Mcgrath D.E."/>
            <person name="Sieber C.M.K."/>
            <person name="Emerson J.B."/>
            <person name="Anantharaman K."/>
            <person name="Thomas B.C."/>
            <person name="Malmstrom R."/>
            <person name="Stieglmeier M."/>
            <person name="Klingl A."/>
            <person name="Woyke T."/>
            <person name="Ryan C.M."/>
            <person name="Banfield J.F."/>
        </authorList>
    </citation>
    <scope>NUCLEOTIDE SEQUENCE [LARGE SCALE GENOMIC DNA]</scope>
</reference>
<dbReference type="EMBL" id="PEXE01000040">
    <property type="protein sequence ID" value="PIU28302.1"/>
    <property type="molecule type" value="Genomic_DNA"/>
</dbReference>
<feature type="non-terminal residue" evidence="1">
    <location>
        <position position="1"/>
    </location>
</feature>
<evidence type="ECO:0000313" key="1">
    <source>
        <dbReference type="EMBL" id="PIU28302.1"/>
    </source>
</evidence>
<accession>A0A2M6YDS2</accession>
<proteinExistence type="predicted"/>
<dbReference type="Proteomes" id="UP000231669">
    <property type="component" value="Unassembled WGS sequence"/>
</dbReference>
<dbReference type="AlphaFoldDB" id="A0A2M6YDS2"/>
<protein>
    <submittedName>
        <fullName evidence="1">Uncharacterized protein</fullName>
    </submittedName>
</protein>
<evidence type="ECO:0000313" key="2">
    <source>
        <dbReference type="Proteomes" id="UP000231669"/>
    </source>
</evidence>
<comment type="caution">
    <text evidence="1">The sequence shown here is derived from an EMBL/GenBank/DDBJ whole genome shotgun (WGS) entry which is preliminary data.</text>
</comment>
<gene>
    <name evidence="1" type="ORF">COT08_01655</name>
</gene>